<feature type="signal peptide" evidence="1">
    <location>
        <begin position="1"/>
        <end position="38"/>
    </location>
</feature>
<dbReference type="AlphaFoldDB" id="A0A0D1JSW3"/>
<feature type="chain" id="PRO_5002231658" evidence="1">
    <location>
        <begin position="39"/>
        <end position="117"/>
    </location>
</feature>
<dbReference type="PATRIC" id="fig|280871.6.peg.3775"/>
<gene>
    <name evidence="2" type="ORF">TL10_18255</name>
</gene>
<dbReference type="Proteomes" id="UP000032221">
    <property type="component" value="Unassembled WGS sequence"/>
</dbReference>
<dbReference type="RefSeq" id="WP_043986710.1">
    <property type="nucleotide sequence ID" value="NZ_JXST01000025.1"/>
</dbReference>
<dbReference type="STRING" id="280871.TL10_18255"/>
<evidence type="ECO:0000313" key="2">
    <source>
        <dbReference type="EMBL" id="KIU15629.1"/>
    </source>
</evidence>
<keyword evidence="3" id="KW-1185">Reference proteome</keyword>
<organism evidence="2 3">
    <name type="scientific">Mycolicibacterium llatzerense</name>
    <dbReference type="NCBI Taxonomy" id="280871"/>
    <lineage>
        <taxon>Bacteria</taxon>
        <taxon>Bacillati</taxon>
        <taxon>Actinomycetota</taxon>
        <taxon>Actinomycetes</taxon>
        <taxon>Mycobacteriales</taxon>
        <taxon>Mycobacteriaceae</taxon>
        <taxon>Mycolicibacterium</taxon>
    </lineage>
</organism>
<name>A0A0D1JSW3_9MYCO</name>
<evidence type="ECO:0000313" key="3">
    <source>
        <dbReference type="Proteomes" id="UP000032221"/>
    </source>
</evidence>
<sequence length="117" mass="12240">MASTASTQRRALVATAKFVIASGIIAAGATALSPLAQADAQFDAFKQSCLTNPGAYAAGAVRGAYRLEVVPGKEMDQICSLYGAPGFHPNGNWLGDYTRQVYLQNPVGVPHPMVTVN</sequence>
<comment type="caution">
    <text evidence="2">The sequence shown here is derived from an EMBL/GenBank/DDBJ whole genome shotgun (WGS) entry which is preliminary data.</text>
</comment>
<evidence type="ECO:0000256" key="1">
    <source>
        <dbReference type="SAM" id="SignalP"/>
    </source>
</evidence>
<protein>
    <submittedName>
        <fullName evidence="2">Uncharacterized protein</fullName>
    </submittedName>
</protein>
<dbReference type="EMBL" id="JXST01000025">
    <property type="protein sequence ID" value="KIU15629.1"/>
    <property type="molecule type" value="Genomic_DNA"/>
</dbReference>
<accession>A0A0D1JSW3</accession>
<proteinExistence type="predicted"/>
<keyword evidence="1" id="KW-0732">Signal</keyword>
<reference evidence="2 3" key="1">
    <citation type="submission" date="2015-01" db="EMBL/GenBank/DDBJ databases">
        <title>Genome sequence of Mycobacterium llatzerense and Mycobacterium immunogenum recovered from brain abscess.</title>
        <authorList>
            <person name="Greninger A.L."/>
            <person name="Langelier C."/>
            <person name="Cunningham G."/>
            <person name="Chiu C.Y."/>
            <person name="Miller S."/>
        </authorList>
    </citation>
    <scope>NUCLEOTIDE SEQUENCE [LARGE SCALE GENOMIC DNA]</scope>
    <source>
        <strain evidence="2 3">CLUC14</strain>
    </source>
</reference>